<dbReference type="PANTHER" id="PTHR11717:SF31">
    <property type="entry name" value="LOW MOLECULAR WEIGHT PROTEIN-TYROSINE-PHOSPHATASE ETP-RELATED"/>
    <property type="match status" value="1"/>
</dbReference>
<feature type="active site" description="Nucleophile" evidence="4">
    <location>
        <position position="11"/>
    </location>
</feature>
<evidence type="ECO:0000313" key="6">
    <source>
        <dbReference type="EMBL" id="PRX42030.1"/>
    </source>
</evidence>
<feature type="domain" description="Phosphotyrosine protein phosphatase I" evidence="5">
    <location>
        <begin position="5"/>
        <end position="201"/>
    </location>
</feature>
<keyword evidence="3" id="KW-0904">Protein phosphatase</keyword>
<dbReference type="InterPro" id="IPR023485">
    <property type="entry name" value="Ptyr_pPase"/>
</dbReference>
<gene>
    <name evidence="6" type="ORF">CLV97_10345</name>
</gene>
<dbReference type="InterPro" id="IPR036196">
    <property type="entry name" value="Ptyr_pPase_sf"/>
</dbReference>
<keyword evidence="7" id="KW-1185">Reference proteome</keyword>
<dbReference type="Pfam" id="PF01451">
    <property type="entry name" value="LMWPc"/>
    <property type="match status" value="1"/>
</dbReference>
<dbReference type="OrthoDB" id="9784339at2"/>
<reference evidence="6 7" key="1">
    <citation type="submission" date="2018-03" db="EMBL/GenBank/DDBJ databases">
        <title>Genomic Encyclopedia of Archaeal and Bacterial Type Strains, Phase II (KMG-II): from individual species to whole genera.</title>
        <authorList>
            <person name="Goeker M."/>
        </authorList>
    </citation>
    <scope>NUCLEOTIDE SEQUENCE [LARGE SCALE GENOMIC DNA]</scope>
    <source>
        <strain evidence="6 7">DSM 44946</strain>
    </source>
</reference>
<dbReference type="EMBL" id="PVNE01000003">
    <property type="protein sequence ID" value="PRX42030.1"/>
    <property type="molecule type" value="Genomic_DNA"/>
</dbReference>
<evidence type="ECO:0000256" key="2">
    <source>
        <dbReference type="ARBA" id="ARBA00022801"/>
    </source>
</evidence>
<feature type="active site" evidence="4">
    <location>
        <position position="17"/>
    </location>
</feature>
<comment type="similarity">
    <text evidence="1">Belongs to the low molecular weight phosphotyrosine protein phosphatase family.</text>
</comment>
<evidence type="ECO:0000256" key="1">
    <source>
        <dbReference type="ARBA" id="ARBA00011063"/>
    </source>
</evidence>
<dbReference type="InterPro" id="IPR050438">
    <property type="entry name" value="LMW_PTPase"/>
</dbReference>
<proteinExistence type="inferred from homology"/>
<dbReference type="Proteomes" id="UP000237797">
    <property type="component" value="Unassembled WGS sequence"/>
</dbReference>
<dbReference type="AlphaFoldDB" id="A0A2T0LHZ4"/>
<protein>
    <submittedName>
        <fullName evidence="6">Protein-tyrosine phosphatase</fullName>
    </submittedName>
</protein>
<dbReference type="SUPFAM" id="SSF52788">
    <property type="entry name" value="Phosphotyrosine protein phosphatases I"/>
    <property type="match status" value="1"/>
</dbReference>
<dbReference type="PRINTS" id="PR00719">
    <property type="entry name" value="LMWPTPASE"/>
</dbReference>
<accession>A0A2T0LHZ4</accession>
<dbReference type="Gene3D" id="3.40.50.2300">
    <property type="match status" value="1"/>
</dbReference>
<evidence type="ECO:0000259" key="5">
    <source>
        <dbReference type="SMART" id="SM00226"/>
    </source>
</evidence>
<sequence>MDPVKNVLLVCTGNTCRSPMAEAILTRLAGKEGLKVSVRSAGLFAMDGAEVSENTRKVLGERGIRHSHRARSVNPELIEWADLILTMTLDHKRRLISMNPDSVGKVYTLKEYALTDGETRERIRRLEQMTAELEARRALGGGKEEDVRSLEESIRRERKALEQDGVPLEDLDIPDPFGGDVDTYRRCADRLEELLRRIVERWRREEGRRKAGN</sequence>
<name>A0A2T0LHZ4_9BACL</name>
<dbReference type="PANTHER" id="PTHR11717">
    <property type="entry name" value="LOW MOLECULAR WEIGHT PROTEIN TYROSINE PHOSPHATASE"/>
    <property type="match status" value="1"/>
</dbReference>
<dbReference type="CDD" id="cd16344">
    <property type="entry name" value="LMWPAP"/>
    <property type="match status" value="1"/>
</dbReference>
<evidence type="ECO:0000256" key="4">
    <source>
        <dbReference type="PIRSR" id="PIRSR617867-1"/>
    </source>
</evidence>
<dbReference type="GO" id="GO:0004725">
    <property type="term" value="F:protein tyrosine phosphatase activity"/>
    <property type="evidence" value="ECO:0007669"/>
    <property type="project" value="InterPro"/>
</dbReference>
<dbReference type="SMART" id="SM00226">
    <property type="entry name" value="LMWPc"/>
    <property type="match status" value="1"/>
</dbReference>
<evidence type="ECO:0000313" key="7">
    <source>
        <dbReference type="Proteomes" id="UP000237797"/>
    </source>
</evidence>
<dbReference type="InterPro" id="IPR017867">
    <property type="entry name" value="Tyr_phospatase_low_mol_wt"/>
</dbReference>
<comment type="caution">
    <text evidence="6">The sequence shown here is derived from an EMBL/GenBank/DDBJ whole genome shotgun (WGS) entry which is preliminary data.</text>
</comment>
<evidence type="ECO:0000256" key="3">
    <source>
        <dbReference type="ARBA" id="ARBA00022912"/>
    </source>
</evidence>
<keyword evidence="2" id="KW-0378">Hydrolase</keyword>
<organism evidence="6 7">
    <name type="scientific">Planifilum fimeticola</name>
    <dbReference type="NCBI Taxonomy" id="201975"/>
    <lineage>
        <taxon>Bacteria</taxon>
        <taxon>Bacillati</taxon>
        <taxon>Bacillota</taxon>
        <taxon>Bacilli</taxon>
        <taxon>Bacillales</taxon>
        <taxon>Thermoactinomycetaceae</taxon>
        <taxon>Planifilum</taxon>
    </lineage>
</organism>